<dbReference type="AlphaFoldDB" id="A0A5B8FWR5"/>
<dbReference type="Pfam" id="PF04264">
    <property type="entry name" value="YceI"/>
    <property type="match status" value="1"/>
</dbReference>
<gene>
    <name evidence="3" type="ORF">FDP22_09530</name>
</gene>
<dbReference type="KEGG" id="ppru:FDP22_09530"/>
<evidence type="ECO:0000313" key="3">
    <source>
        <dbReference type="EMBL" id="QDL91994.1"/>
    </source>
</evidence>
<name>A0A5B8FWR5_9RHOB</name>
<keyword evidence="4" id="KW-1185">Reference proteome</keyword>
<dbReference type="Proteomes" id="UP000305888">
    <property type="component" value="Chromosome"/>
</dbReference>
<dbReference type="SUPFAM" id="SSF101874">
    <property type="entry name" value="YceI-like"/>
    <property type="match status" value="1"/>
</dbReference>
<reference evidence="3 4" key="1">
    <citation type="submission" date="2019-06" db="EMBL/GenBank/DDBJ databases">
        <title>Genome sequence of Rhodobacteraceae bacterium D4M1.</title>
        <authorList>
            <person name="Cao J."/>
        </authorList>
    </citation>
    <scope>NUCLEOTIDE SEQUENCE [LARGE SCALE GENOMIC DNA]</scope>
    <source>
        <strain evidence="3 4">D4M1</strain>
    </source>
</reference>
<feature type="signal peptide" evidence="1">
    <location>
        <begin position="1"/>
        <end position="21"/>
    </location>
</feature>
<dbReference type="OrthoDB" id="9811006at2"/>
<dbReference type="InterPro" id="IPR007372">
    <property type="entry name" value="Lipid/polyisoprenoid-bd_YceI"/>
</dbReference>
<accession>A0A5B8FWR5</accession>
<feature type="domain" description="Lipid/polyisoprenoid-binding YceI-like" evidence="2">
    <location>
        <begin position="23"/>
        <end position="193"/>
    </location>
</feature>
<dbReference type="SMART" id="SM00867">
    <property type="entry name" value="YceI"/>
    <property type="match status" value="1"/>
</dbReference>
<proteinExistence type="predicted"/>
<feature type="chain" id="PRO_5022972260" evidence="1">
    <location>
        <begin position="22"/>
        <end position="195"/>
    </location>
</feature>
<dbReference type="InterPro" id="IPR036761">
    <property type="entry name" value="TTHA0802/YceI-like_sf"/>
</dbReference>
<dbReference type="RefSeq" id="WP_138571956.1">
    <property type="nucleotide sequence ID" value="NZ_CP040818.1"/>
</dbReference>
<dbReference type="PANTHER" id="PTHR34406">
    <property type="entry name" value="PROTEIN YCEI"/>
    <property type="match status" value="1"/>
</dbReference>
<evidence type="ECO:0000256" key="1">
    <source>
        <dbReference type="SAM" id="SignalP"/>
    </source>
</evidence>
<dbReference type="PANTHER" id="PTHR34406:SF1">
    <property type="entry name" value="PROTEIN YCEI"/>
    <property type="match status" value="1"/>
</dbReference>
<dbReference type="Gene3D" id="2.40.128.110">
    <property type="entry name" value="Lipid/polyisoprenoid-binding, YceI-like"/>
    <property type="match status" value="1"/>
</dbReference>
<protein>
    <submittedName>
        <fullName evidence="3">Polyisoprenoid-binding protein</fullName>
    </submittedName>
</protein>
<sequence length="195" mass="21181">MRLLSTFAAAVLVAAATQASAETYSPDPSHTNVRASWTHVGFSRQQLNFRTVTGTVDLDKSDIASAKVDMTIDTSSIDTGVAALDDHLKSADFFDADEYGEAHFVSTKVEKTSDTTATVTGDLTIKDQTHPVTLEVTLNAMGEHPMGQYMDYYKGDWIGVTATGTVKRSDWGLDMMVPAISDEIQLFISTEMKAE</sequence>
<keyword evidence="1" id="KW-0732">Signal</keyword>
<dbReference type="EMBL" id="CP040818">
    <property type="protein sequence ID" value="QDL91994.1"/>
    <property type="molecule type" value="Genomic_DNA"/>
</dbReference>
<evidence type="ECO:0000313" key="4">
    <source>
        <dbReference type="Proteomes" id="UP000305888"/>
    </source>
</evidence>
<evidence type="ECO:0000259" key="2">
    <source>
        <dbReference type="SMART" id="SM00867"/>
    </source>
</evidence>
<organism evidence="3 4">
    <name type="scientific">Paroceanicella profunda</name>
    <dbReference type="NCBI Taxonomy" id="2579971"/>
    <lineage>
        <taxon>Bacteria</taxon>
        <taxon>Pseudomonadati</taxon>
        <taxon>Pseudomonadota</taxon>
        <taxon>Alphaproteobacteria</taxon>
        <taxon>Rhodobacterales</taxon>
        <taxon>Paracoccaceae</taxon>
        <taxon>Paroceanicella</taxon>
    </lineage>
</organism>